<keyword evidence="2" id="KW-0732">Signal</keyword>
<proteinExistence type="predicted"/>
<reference evidence="3" key="1">
    <citation type="submission" date="2021-11" db="EMBL/GenBank/DDBJ databases">
        <title>Purpureocillium_takamizusanense_genome.</title>
        <authorList>
            <person name="Nguyen N.-H."/>
        </authorList>
    </citation>
    <scope>NUCLEOTIDE SEQUENCE</scope>
    <source>
        <strain evidence="3">PT3</strain>
    </source>
</reference>
<evidence type="ECO:0000256" key="1">
    <source>
        <dbReference type="SAM" id="MobiDB-lite"/>
    </source>
</evidence>
<dbReference type="Proteomes" id="UP000829364">
    <property type="component" value="Chromosome 5"/>
</dbReference>
<dbReference type="OrthoDB" id="3552888at2759"/>
<dbReference type="PANTHER" id="PTHR35605:SF1">
    <property type="entry name" value="ECP2 EFFECTOR PROTEIN DOMAIN-CONTAINING PROTEIN-RELATED"/>
    <property type="match status" value="1"/>
</dbReference>
<feature type="signal peptide" evidence="2">
    <location>
        <begin position="1"/>
        <end position="16"/>
    </location>
</feature>
<dbReference type="EMBL" id="CP086358">
    <property type="protein sequence ID" value="UNI19480.1"/>
    <property type="molecule type" value="Genomic_DNA"/>
</dbReference>
<dbReference type="GeneID" id="72067611"/>
<organism evidence="3 4">
    <name type="scientific">Purpureocillium takamizusanense</name>
    <dbReference type="NCBI Taxonomy" id="2060973"/>
    <lineage>
        <taxon>Eukaryota</taxon>
        <taxon>Fungi</taxon>
        <taxon>Dikarya</taxon>
        <taxon>Ascomycota</taxon>
        <taxon>Pezizomycotina</taxon>
        <taxon>Sordariomycetes</taxon>
        <taxon>Hypocreomycetidae</taxon>
        <taxon>Hypocreales</taxon>
        <taxon>Ophiocordycipitaceae</taxon>
        <taxon>Purpureocillium</taxon>
    </lineage>
</organism>
<protein>
    <submittedName>
        <fullName evidence="3">Uncharacterized protein</fullName>
    </submittedName>
</protein>
<dbReference type="RefSeq" id="XP_047842961.1">
    <property type="nucleotide sequence ID" value="XM_047986977.1"/>
</dbReference>
<gene>
    <name evidence="3" type="ORF">JDV02_005662</name>
</gene>
<keyword evidence="4" id="KW-1185">Reference proteome</keyword>
<dbReference type="PANTHER" id="PTHR35605">
    <property type="entry name" value="ECP2 EFFECTOR PROTEIN DOMAIN-CONTAINING PROTEIN-RELATED"/>
    <property type="match status" value="1"/>
</dbReference>
<dbReference type="AlphaFoldDB" id="A0A9Q8QGZ8"/>
<feature type="chain" id="PRO_5040141932" evidence="2">
    <location>
        <begin position="17"/>
        <end position="208"/>
    </location>
</feature>
<evidence type="ECO:0000256" key="2">
    <source>
        <dbReference type="SAM" id="SignalP"/>
    </source>
</evidence>
<accession>A0A9Q8QGZ8</accession>
<sequence length="208" mass="23124">MRRVGLFIFVAATASALAPYRTIGLLDDHDGHTVYSTLGITTPTSSSRSSSSPEIATPTAAVERGEDAAAPVQFNDTDFSQDSVHSREFVHSSKPDDYKDFKVDCGHKLHNYVVRGYYEARDRFKKLGGKPNMKAGPDACGQISCSYSTAVKLCNDNTEPKSLDSWKPIAEILEEIHERCNHGEAREFQGGELFHPEHWRVIMERGEC</sequence>
<feature type="region of interest" description="Disordered" evidence="1">
    <location>
        <begin position="41"/>
        <end position="65"/>
    </location>
</feature>
<evidence type="ECO:0000313" key="4">
    <source>
        <dbReference type="Proteomes" id="UP000829364"/>
    </source>
</evidence>
<name>A0A9Q8QGZ8_9HYPO</name>
<dbReference type="KEGG" id="ptkz:JDV02_005662"/>
<evidence type="ECO:0000313" key="3">
    <source>
        <dbReference type="EMBL" id="UNI19480.1"/>
    </source>
</evidence>